<reference evidence="11 12" key="1">
    <citation type="submission" date="2021-06" db="EMBL/GenBank/DDBJ databases">
        <title>A haploid diamondback moth (Plutella xylostella L.) genome assembly resolves 31 chromosomes and identifies a diamide resistance mutation.</title>
        <authorList>
            <person name="Ward C.M."/>
            <person name="Perry K.D."/>
            <person name="Baker G."/>
            <person name="Powis K."/>
            <person name="Heckel D.G."/>
            <person name="Baxter S.W."/>
        </authorList>
    </citation>
    <scope>NUCLEOTIDE SEQUENCE [LARGE SCALE GENOMIC DNA]</scope>
    <source>
        <strain evidence="11 12">LV</strain>
        <tissue evidence="11">Single pupa</tissue>
    </source>
</reference>
<comment type="subcellular location">
    <subcellularLocation>
        <location evidence="8">Secreted</location>
    </subcellularLocation>
</comment>
<dbReference type="CDD" id="cd00190">
    <property type="entry name" value="Tryp_SPc"/>
    <property type="match status" value="1"/>
</dbReference>
<dbReference type="PROSITE" id="PS50240">
    <property type="entry name" value="TRYPSIN_DOM"/>
    <property type="match status" value="1"/>
</dbReference>
<keyword evidence="8" id="KW-0964">Secreted</keyword>
<evidence type="ECO:0000256" key="5">
    <source>
        <dbReference type="ARBA" id="ARBA00023157"/>
    </source>
</evidence>
<dbReference type="Pfam" id="PF00089">
    <property type="entry name" value="Trypsin"/>
    <property type="match status" value="1"/>
</dbReference>
<evidence type="ECO:0000256" key="2">
    <source>
        <dbReference type="ARBA" id="ARBA00022729"/>
    </source>
</evidence>
<comment type="similarity">
    <text evidence="6 8">Belongs to the peptidase S1 family. CLIP subfamily.</text>
</comment>
<dbReference type="InterPro" id="IPR033116">
    <property type="entry name" value="TRYPSIN_SER"/>
</dbReference>
<proteinExistence type="inferred from homology"/>
<feature type="domain" description="Clip" evidence="10">
    <location>
        <begin position="44"/>
        <end position="100"/>
    </location>
</feature>
<keyword evidence="12" id="KW-1185">Reference proteome</keyword>
<dbReference type="InterPro" id="IPR022700">
    <property type="entry name" value="CLIP"/>
</dbReference>
<feature type="domain" description="Peptidase S1" evidence="9">
    <location>
        <begin position="200"/>
        <end position="468"/>
    </location>
</feature>
<protein>
    <recommendedName>
        <fullName evidence="8">CLIP domain-containing serine protease</fullName>
        <ecNumber evidence="7">3.4.21.-</ecNumber>
    </recommendedName>
</protein>
<accession>A0ABQ7PYE7</accession>
<evidence type="ECO:0000256" key="7">
    <source>
        <dbReference type="RuleBase" id="RU363034"/>
    </source>
</evidence>
<keyword evidence="5" id="KW-1015">Disulfide bond</keyword>
<dbReference type="InterPro" id="IPR038565">
    <property type="entry name" value="CLIP_sf"/>
</dbReference>
<evidence type="ECO:0000256" key="3">
    <source>
        <dbReference type="ARBA" id="ARBA00022801"/>
    </source>
</evidence>
<evidence type="ECO:0000256" key="6">
    <source>
        <dbReference type="ARBA" id="ARBA00024195"/>
    </source>
</evidence>
<gene>
    <name evidence="11" type="ORF">JYU34_020536</name>
</gene>
<dbReference type="PROSITE" id="PS00135">
    <property type="entry name" value="TRYPSIN_SER"/>
    <property type="match status" value="1"/>
</dbReference>
<dbReference type="SUPFAM" id="SSF50494">
    <property type="entry name" value="Trypsin-like serine proteases"/>
    <property type="match status" value="1"/>
</dbReference>
<keyword evidence="4 7" id="KW-0720">Serine protease</keyword>
<evidence type="ECO:0000256" key="1">
    <source>
        <dbReference type="ARBA" id="ARBA00022670"/>
    </source>
</evidence>
<dbReference type="SMART" id="SM00680">
    <property type="entry name" value="CLIP"/>
    <property type="match status" value="2"/>
</dbReference>
<dbReference type="InterPro" id="IPR001314">
    <property type="entry name" value="Peptidase_S1A"/>
</dbReference>
<dbReference type="PRINTS" id="PR00722">
    <property type="entry name" value="CHYMOTRYPSIN"/>
</dbReference>
<name>A0ABQ7PYE7_PLUXY</name>
<sequence length="469" mass="51636">MTPLILISAFVTSYMCYVQGPCRAMKKWMKHEKNEIDRLMLLDRLNEIQESTCNGQCVVIKQCPALNEIASKPPPLSQKDLETLRKAYCGYQGNIPKVCCPAKPAVDDNACIDADGQFGKCVGVYSCPHMVKLLTETPIAPENYNYIQNSRCEGKDNYNVCCGPGRLATPSTPTDCAPTIAPPDRNSECCGREGSQGNRIFGGNATYVDQYPWLTLIEYRGRSDDRIKLLCGASLISSKYALTAAHCLVGPVQSIGTPINVRLGEYDKSNDGPDCVLTEGQGKDCTNGVTIIPIEKSIPHPMYDHRSSAKRHDIGLLRLKDFAPYDDFIRPICLPSSDITANPPDKLRLLTAGWGATDERHSDSAIKLHVALPYVTLQQCQNLYSMERGSLQLSQGQMCAGGEKGKDSCKGDSGGPLMYENRSERYLSGYFEIVGVVSFGPRICGQEKIPGVYTKVSEYLSWIRSNIKP</sequence>
<dbReference type="PROSITE" id="PS00134">
    <property type="entry name" value="TRYPSIN_HIS"/>
    <property type="match status" value="1"/>
</dbReference>
<feature type="domain" description="Clip" evidence="10">
    <location>
        <begin position="110"/>
        <end position="162"/>
    </location>
</feature>
<dbReference type="PANTHER" id="PTHR24256">
    <property type="entry name" value="TRYPTASE-RELATED"/>
    <property type="match status" value="1"/>
</dbReference>
<keyword evidence="3 7" id="KW-0378">Hydrolase</keyword>
<dbReference type="InterPro" id="IPR051487">
    <property type="entry name" value="Ser/Thr_Proteases_Immune/Dev"/>
</dbReference>
<dbReference type="PROSITE" id="PS51888">
    <property type="entry name" value="CLIP"/>
    <property type="match status" value="2"/>
</dbReference>
<dbReference type="Proteomes" id="UP000823941">
    <property type="component" value="Chromosome 28"/>
</dbReference>
<organism evidence="11 12">
    <name type="scientific">Plutella xylostella</name>
    <name type="common">Diamondback moth</name>
    <name type="synonym">Plutella maculipennis</name>
    <dbReference type="NCBI Taxonomy" id="51655"/>
    <lineage>
        <taxon>Eukaryota</taxon>
        <taxon>Metazoa</taxon>
        <taxon>Ecdysozoa</taxon>
        <taxon>Arthropoda</taxon>
        <taxon>Hexapoda</taxon>
        <taxon>Insecta</taxon>
        <taxon>Pterygota</taxon>
        <taxon>Neoptera</taxon>
        <taxon>Endopterygota</taxon>
        <taxon>Lepidoptera</taxon>
        <taxon>Glossata</taxon>
        <taxon>Ditrysia</taxon>
        <taxon>Yponomeutoidea</taxon>
        <taxon>Plutellidae</taxon>
        <taxon>Plutella</taxon>
    </lineage>
</organism>
<dbReference type="Pfam" id="PF12032">
    <property type="entry name" value="CLIP"/>
    <property type="match status" value="2"/>
</dbReference>
<dbReference type="InterPro" id="IPR009003">
    <property type="entry name" value="Peptidase_S1_PA"/>
</dbReference>
<evidence type="ECO:0000313" key="11">
    <source>
        <dbReference type="EMBL" id="KAG7296678.1"/>
    </source>
</evidence>
<evidence type="ECO:0000259" key="9">
    <source>
        <dbReference type="PROSITE" id="PS50240"/>
    </source>
</evidence>
<dbReference type="EMBL" id="JAHIBW010000028">
    <property type="protein sequence ID" value="KAG7296678.1"/>
    <property type="molecule type" value="Genomic_DNA"/>
</dbReference>
<evidence type="ECO:0000256" key="8">
    <source>
        <dbReference type="RuleBase" id="RU366078"/>
    </source>
</evidence>
<dbReference type="Gene3D" id="3.30.1640.30">
    <property type="match status" value="2"/>
</dbReference>
<evidence type="ECO:0000313" key="12">
    <source>
        <dbReference type="Proteomes" id="UP000823941"/>
    </source>
</evidence>
<evidence type="ECO:0000256" key="4">
    <source>
        <dbReference type="ARBA" id="ARBA00022825"/>
    </source>
</evidence>
<dbReference type="Gene3D" id="2.40.10.10">
    <property type="entry name" value="Trypsin-like serine proteases"/>
    <property type="match status" value="2"/>
</dbReference>
<keyword evidence="1 7" id="KW-0645">Protease</keyword>
<evidence type="ECO:0000259" key="10">
    <source>
        <dbReference type="PROSITE" id="PS51888"/>
    </source>
</evidence>
<comment type="caution">
    <text evidence="11">The sequence shown here is derived from an EMBL/GenBank/DDBJ whole genome shotgun (WGS) entry which is preliminary data.</text>
</comment>
<dbReference type="InterPro" id="IPR001254">
    <property type="entry name" value="Trypsin_dom"/>
</dbReference>
<dbReference type="InterPro" id="IPR018114">
    <property type="entry name" value="TRYPSIN_HIS"/>
</dbReference>
<comment type="domain">
    <text evidence="8">The clip domain consists of 35-55 residues which are 'knitted' together usually by 3 conserved disulfide bonds forming a clip-like compact structure.</text>
</comment>
<dbReference type="SMART" id="SM00020">
    <property type="entry name" value="Tryp_SPc"/>
    <property type="match status" value="1"/>
</dbReference>
<dbReference type="InterPro" id="IPR043504">
    <property type="entry name" value="Peptidase_S1_PA_chymotrypsin"/>
</dbReference>
<keyword evidence="2" id="KW-0732">Signal</keyword>
<dbReference type="EC" id="3.4.21.-" evidence="7"/>